<dbReference type="WBParaSite" id="scf7180000422647.g9369">
    <property type="protein sequence ID" value="scf7180000422647.g9369"/>
    <property type="gene ID" value="scf7180000422647.g9369"/>
</dbReference>
<reference evidence="2" key="1">
    <citation type="submission" date="2022-11" db="UniProtKB">
        <authorList>
            <consortium name="WormBaseParasite"/>
        </authorList>
    </citation>
    <scope>IDENTIFICATION</scope>
</reference>
<organism evidence="1 2">
    <name type="scientific">Meloidogyne floridensis</name>
    <dbReference type="NCBI Taxonomy" id="298350"/>
    <lineage>
        <taxon>Eukaryota</taxon>
        <taxon>Metazoa</taxon>
        <taxon>Ecdysozoa</taxon>
        <taxon>Nematoda</taxon>
        <taxon>Chromadorea</taxon>
        <taxon>Rhabditida</taxon>
        <taxon>Tylenchina</taxon>
        <taxon>Tylenchomorpha</taxon>
        <taxon>Tylenchoidea</taxon>
        <taxon>Meloidogynidae</taxon>
        <taxon>Meloidogyninae</taxon>
        <taxon>Meloidogyne</taxon>
    </lineage>
</organism>
<dbReference type="AlphaFoldDB" id="A0A915NYJ7"/>
<evidence type="ECO:0000313" key="2">
    <source>
        <dbReference type="WBParaSite" id="scf7180000422647.g9369"/>
    </source>
</evidence>
<proteinExistence type="predicted"/>
<sequence>MQIQGDKLSGKLIYDIENGPSVNVPFKDTPIFVGNKCEIVFVAYDKDHKLTLLMNKVKLMIEPTEKQIVKACGVKN</sequence>
<keyword evidence="1" id="KW-1185">Reference proteome</keyword>
<protein>
    <submittedName>
        <fullName evidence="2">Galectin</fullName>
    </submittedName>
</protein>
<evidence type="ECO:0000313" key="1">
    <source>
        <dbReference type="Proteomes" id="UP000887560"/>
    </source>
</evidence>
<name>A0A915NYJ7_9BILA</name>
<accession>A0A915NYJ7</accession>
<dbReference type="Proteomes" id="UP000887560">
    <property type="component" value="Unplaced"/>
</dbReference>